<keyword evidence="3" id="KW-0808">Transferase</keyword>
<evidence type="ECO:0000256" key="5">
    <source>
        <dbReference type="SAM" id="Phobius"/>
    </source>
</evidence>
<evidence type="ECO:0000256" key="2">
    <source>
        <dbReference type="ARBA" id="ARBA00022553"/>
    </source>
</evidence>
<keyword evidence="5" id="KW-1133">Transmembrane helix</keyword>
<sequence>MQRKYAAPISRRLIVCFMVVMLVPFILLASYTIYLYSKGAEGMLKTQAETALSSDAAFMEAIIQEYRHKAYSLSVSETINKVLEEDDPQKTSENMKAIYEEMYAVMAGDTYKAAASIVSSTGNVRISTHNFPSVYDLRTHSNEWDNSNIITLANRNSDSLRASMISIEDHRIENGWEILFSVLRRTFSASGEVTGYVIIDVYCDAITAEINRSNLFTDVILVDKSSYSAISLIHPHIYGGFSEFPFLREVDSDTYSVPIIGTSLELTATSVNPFIRESFRNWAYVIAFSLLIGILISIILSLIFSRSISRRIRKIVSSMKSFEKGNFGIKLERTGIKEFDELSITFNIMVRRIELLLEKTREEEAKSAEAERKALESQMNPHFLLNTLNTIKALAKMHGEDDIYLTTIRLGKLLRSSIDNRKSNATIRESLDLAECYLQIQKLRFGEKLQYRINCKEDLMEVETPKLIIQTIAENAVTHGLGEKVGEWFIEIDIRERNGMLCISVSDNGVGFQSIPSMDDLEKSQHTGLYNIYRRLQLRYGNDFTFNISSVKGEGSVVSITMPMEEQ</sequence>
<comment type="caution">
    <text evidence="7">The sequence shown here is derived from an EMBL/GenBank/DDBJ whole genome shotgun (WGS) entry which is preliminary data.</text>
</comment>
<name>A0A9D9NCL9_9SPIO</name>
<dbReference type="InterPro" id="IPR050640">
    <property type="entry name" value="Bact_2-comp_sensor_kinase"/>
</dbReference>
<evidence type="ECO:0000313" key="7">
    <source>
        <dbReference type="EMBL" id="MBO8468499.1"/>
    </source>
</evidence>
<keyword evidence="5" id="KW-0812">Transmembrane</keyword>
<dbReference type="PROSITE" id="PS50885">
    <property type="entry name" value="HAMP"/>
    <property type="match status" value="1"/>
</dbReference>
<organism evidence="7 8">
    <name type="scientific">Candidatus Ornithospirochaeta stercoravium</name>
    <dbReference type="NCBI Taxonomy" id="2840897"/>
    <lineage>
        <taxon>Bacteria</taxon>
        <taxon>Pseudomonadati</taxon>
        <taxon>Spirochaetota</taxon>
        <taxon>Spirochaetia</taxon>
        <taxon>Spirochaetales</taxon>
        <taxon>Spirochaetaceae</taxon>
        <taxon>Spirochaetaceae incertae sedis</taxon>
        <taxon>Candidatus Ornithospirochaeta</taxon>
    </lineage>
</organism>
<reference evidence="7" key="1">
    <citation type="submission" date="2020-10" db="EMBL/GenBank/DDBJ databases">
        <authorList>
            <person name="Gilroy R."/>
        </authorList>
    </citation>
    <scope>NUCLEOTIDE SEQUENCE</scope>
    <source>
        <strain evidence="7">14700</strain>
    </source>
</reference>
<evidence type="ECO:0000259" key="6">
    <source>
        <dbReference type="PROSITE" id="PS50885"/>
    </source>
</evidence>
<keyword evidence="4 7" id="KW-0418">Kinase</keyword>
<feature type="transmembrane region" description="Helical" evidence="5">
    <location>
        <begin position="282"/>
        <end position="304"/>
    </location>
</feature>
<evidence type="ECO:0000256" key="4">
    <source>
        <dbReference type="ARBA" id="ARBA00022777"/>
    </source>
</evidence>
<dbReference type="SUPFAM" id="SSF158472">
    <property type="entry name" value="HAMP domain-like"/>
    <property type="match status" value="1"/>
</dbReference>
<dbReference type="SMART" id="SM00304">
    <property type="entry name" value="HAMP"/>
    <property type="match status" value="1"/>
</dbReference>
<dbReference type="Gene3D" id="6.10.340.10">
    <property type="match status" value="1"/>
</dbReference>
<dbReference type="SUPFAM" id="SSF55874">
    <property type="entry name" value="ATPase domain of HSP90 chaperone/DNA topoisomerase II/histidine kinase"/>
    <property type="match status" value="1"/>
</dbReference>
<dbReference type="CDD" id="cd06225">
    <property type="entry name" value="HAMP"/>
    <property type="match status" value="1"/>
</dbReference>
<dbReference type="GO" id="GO:0000155">
    <property type="term" value="F:phosphorelay sensor kinase activity"/>
    <property type="evidence" value="ECO:0007669"/>
    <property type="project" value="InterPro"/>
</dbReference>
<dbReference type="InterPro" id="IPR003660">
    <property type="entry name" value="HAMP_dom"/>
</dbReference>
<keyword evidence="2" id="KW-0597">Phosphoprotein</keyword>
<dbReference type="PANTHER" id="PTHR34220:SF7">
    <property type="entry name" value="SENSOR HISTIDINE KINASE YPDA"/>
    <property type="match status" value="1"/>
</dbReference>
<gene>
    <name evidence="7" type="ORF">IAA72_01780</name>
</gene>
<comment type="subcellular location">
    <subcellularLocation>
        <location evidence="1">Membrane</location>
    </subcellularLocation>
</comment>
<reference evidence="7" key="2">
    <citation type="journal article" date="2021" name="PeerJ">
        <title>Extensive microbial diversity within the chicken gut microbiome revealed by metagenomics and culture.</title>
        <authorList>
            <person name="Gilroy R."/>
            <person name="Ravi A."/>
            <person name="Getino M."/>
            <person name="Pursley I."/>
            <person name="Horton D.L."/>
            <person name="Alikhan N.F."/>
            <person name="Baker D."/>
            <person name="Gharbi K."/>
            <person name="Hall N."/>
            <person name="Watson M."/>
            <person name="Adriaenssens E.M."/>
            <person name="Foster-Nyarko E."/>
            <person name="Jarju S."/>
            <person name="Secka A."/>
            <person name="Antonio M."/>
            <person name="Oren A."/>
            <person name="Chaudhuri R.R."/>
            <person name="La Ragione R."/>
            <person name="Hildebrand F."/>
            <person name="Pallen M.J."/>
        </authorList>
    </citation>
    <scope>NUCLEOTIDE SEQUENCE</scope>
    <source>
        <strain evidence="7">14700</strain>
    </source>
</reference>
<dbReference type="PANTHER" id="PTHR34220">
    <property type="entry name" value="SENSOR HISTIDINE KINASE YPDA"/>
    <property type="match status" value="1"/>
</dbReference>
<dbReference type="InterPro" id="IPR036890">
    <property type="entry name" value="HATPase_C_sf"/>
</dbReference>
<dbReference type="Pfam" id="PF00672">
    <property type="entry name" value="HAMP"/>
    <property type="match status" value="1"/>
</dbReference>
<accession>A0A9D9NCL9</accession>
<dbReference type="InterPro" id="IPR003594">
    <property type="entry name" value="HATPase_dom"/>
</dbReference>
<dbReference type="AlphaFoldDB" id="A0A9D9NCL9"/>
<evidence type="ECO:0000256" key="1">
    <source>
        <dbReference type="ARBA" id="ARBA00004370"/>
    </source>
</evidence>
<dbReference type="GO" id="GO:0016020">
    <property type="term" value="C:membrane"/>
    <property type="evidence" value="ECO:0007669"/>
    <property type="project" value="UniProtKB-SubCell"/>
</dbReference>
<evidence type="ECO:0000313" key="8">
    <source>
        <dbReference type="Proteomes" id="UP000810292"/>
    </source>
</evidence>
<proteinExistence type="predicted"/>
<dbReference type="Gene3D" id="3.30.565.10">
    <property type="entry name" value="Histidine kinase-like ATPase, C-terminal domain"/>
    <property type="match status" value="1"/>
</dbReference>
<evidence type="ECO:0000256" key="3">
    <source>
        <dbReference type="ARBA" id="ARBA00022679"/>
    </source>
</evidence>
<feature type="transmembrane region" description="Helical" evidence="5">
    <location>
        <begin position="12"/>
        <end position="36"/>
    </location>
</feature>
<feature type="domain" description="HAMP" evidence="6">
    <location>
        <begin position="306"/>
        <end position="358"/>
    </location>
</feature>
<dbReference type="Pfam" id="PF02518">
    <property type="entry name" value="HATPase_c"/>
    <property type="match status" value="1"/>
</dbReference>
<dbReference type="Pfam" id="PF06580">
    <property type="entry name" value="His_kinase"/>
    <property type="match status" value="1"/>
</dbReference>
<dbReference type="EMBL" id="JADIMF010000025">
    <property type="protein sequence ID" value="MBO8468499.1"/>
    <property type="molecule type" value="Genomic_DNA"/>
</dbReference>
<dbReference type="InterPro" id="IPR010559">
    <property type="entry name" value="Sig_transdc_His_kin_internal"/>
</dbReference>
<dbReference type="Proteomes" id="UP000810292">
    <property type="component" value="Unassembled WGS sequence"/>
</dbReference>
<protein>
    <submittedName>
        <fullName evidence="7">Sensor histidine kinase</fullName>
    </submittedName>
</protein>
<keyword evidence="5" id="KW-0472">Membrane</keyword>